<proteinExistence type="predicted"/>
<accession>A0A6M3LD82</accession>
<gene>
    <name evidence="1" type="ORF">MM415B03470_0003</name>
</gene>
<dbReference type="AlphaFoldDB" id="A0A6M3LD82"/>
<evidence type="ECO:0000313" key="1">
    <source>
        <dbReference type="EMBL" id="QJA91115.1"/>
    </source>
</evidence>
<reference evidence="1" key="1">
    <citation type="submission" date="2020-03" db="EMBL/GenBank/DDBJ databases">
        <title>The deep terrestrial virosphere.</title>
        <authorList>
            <person name="Holmfeldt K."/>
            <person name="Nilsson E."/>
            <person name="Simone D."/>
            <person name="Lopez-Fernandez M."/>
            <person name="Wu X."/>
            <person name="de Brujin I."/>
            <person name="Lundin D."/>
            <person name="Andersson A."/>
            <person name="Bertilsson S."/>
            <person name="Dopson M."/>
        </authorList>
    </citation>
    <scope>NUCLEOTIDE SEQUENCE</scope>
    <source>
        <strain evidence="1">MM415B03470</strain>
    </source>
</reference>
<protein>
    <submittedName>
        <fullName evidence="1">Uncharacterized protein</fullName>
    </submittedName>
</protein>
<dbReference type="EMBL" id="MT142963">
    <property type="protein sequence ID" value="QJA91115.1"/>
    <property type="molecule type" value="Genomic_DNA"/>
</dbReference>
<name>A0A6M3LD82_9ZZZZ</name>
<sequence length="88" mass="10026">MANKYNEIDTTKYDAVQLEEYNGTYSIKSVQIGQNETYYPRFAYPSGWSKATRGWVPGKKSFPVMVRLGDKQTALNTLRQIIKDLQGG</sequence>
<organism evidence="1">
    <name type="scientific">viral metagenome</name>
    <dbReference type="NCBI Taxonomy" id="1070528"/>
    <lineage>
        <taxon>unclassified sequences</taxon>
        <taxon>metagenomes</taxon>
        <taxon>organismal metagenomes</taxon>
    </lineage>
</organism>